<dbReference type="EMBL" id="JAERUA010000019">
    <property type="protein sequence ID" value="KAI1887074.1"/>
    <property type="molecule type" value="Genomic_DNA"/>
</dbReference>
<evidence type="ECO:0000313" key="2">
    <source>
        <dbReference type="Proteomes" id="UP000829720"/>
    </source>
</evidence>
<organism evidence="1 2">
    <name type="scientific">Albula goreensis</name>
    <dbReference type="NCBI Taxonomy" id="1534307"/>
    <lineage>
        <taxon>Eukaryota</taxon>
        <taxon>Metazoa</taxon>
        <taxon>Chordata</taxon>
        <taxon>Craniata</taxon>
        <taxon>Vertebrata</taxon>
        <taxon>Euteleostomi</taxon>
        <taxon>Actinopterygii</taxon>
        <taxon>Neopterygii</taxon>
        <taxon>Teleostei</taxon>
        <taxon>Albuliformes</taxon>
        <taxon>Albulidae</taxon>
        <taxon>Albula</taxon>
    </lineage>
</organism>
<dbReference type="Proteomes" id="UP000829720">
    <property type="component" value="Unassembled WGS sequence"/>
</dbReference>
<reference evidence="1" key="1">
    <citation type="submission" date="2021-01" db="EMBL/GenBank/DDBJ databases">
        <authorList>
            <person name="Zahm M."/>
            <person name="Roques C."/>
            <person name="Cabau C."/>
            <person name="Klopp C."/>
            <person name="Donnadieu C."/>
            <person name="Jouanno E."/>
            <person name="Lampietro C."/>
            <person name="Louis A."/>
            <person name="Herpin A."/>
            <person name="Echchiki A."/>
            <person name="Berthelot C."/>
            <person name="Parey E."/>
            <person name="Roest-Crollius H."/>
            <person name="Braasch I."/>
            <person name="Postlethwait J."/>
            <person name="Bobe J."/>
            <person name="Montfort J."/>
            <person name="Bouchez O."/>
            <person name="Begum T."/>
            <person name="Mejri S."/>
            <person name="Adams A."/>
            <person name="Chen W.-J."/>
            <person name="Guiguen Y."/>
        </authorList>
    </citation>
    <scope>NUCLEOTIDE SEQUENCE</scope>
    <source>
        <tissue evidence="1">Blood</tissue>
    </source>
</reference>
<accession>A0A8T3CUY4</accession>
<dbReference type="AlphaFoldDB" id="A0A8T3CUY4"/>
<name>A0A8T3CUY4_9TELE</name>
<gene>
    <name evidence="1" type="ORF">AGOR_G00202380</name>
</gene>
<dbReference type="OrthoDB" id="10278778at2759"/>
<proteinExistence type="predicted"/>
<sequence length="72" mass="8104">MDFLKEAENKFHKVMDQTADAATDKIGSVIGVEKDKMKDEGIAGVLNEVKKSVPDAESAVSRFISFWKRLFR</sequence>
<comment type="caution">
    <text evidence="1">The sequence shown here is derived from an EMBL/GenBank/DDBJ whole genome shotgun (WGS) entry which is preliminary data.</text>
</comment>
<evidence type="ECO:0000313" key="1">
    <source>
        <dbReference type="EMBL" id="KAI1887074.1"/>
    </source>
</evidence>
<keyword evidence="2" id="KW-1185">Reference proteome</keyword>
<protein>
    <submittedName>
        <fullName evidence="1">Uncharacterized protein</fullName>
    </submittedName>
</protein>